<dbReference type="InterPro" id="IPR023393">
    <property type="entry name" value="START-like_dom_sf"/>
</dbReference>
<evidence type="ECO:0000256" key="1">
    <source>
        <dbReference type="ARBA" id="ARBA00006817"/>
    </source>
</evidence>
<evidence type="ECO:0000313" key="3">
    <source>
        <dbReference type="EMBL" id="TWU10264.1"/>
    </source>
</evidence>
<feature type="domain" description="Activator of Hsp90 ATPase homologue 1/2-like C-terminal" evidence="2">
    <location>
        <begin position="14"/>
        <end position="137"/>
    </location>
</feature>
<dbReference type="SUPFAM" id="SSF55961">
    <property type="entry name" value="Bet v1-like"/>
    <property type="match status" value="1"/>
</dbReference>
<dbReference type="EMBL" id="SJPU01000004">
    <property type="protein sequence ID" value="TWU10264.1"/>
    <property type="molecule type" value="Genomic_DNA"/>
</dbReference>
<gene>
    <name evidence="3" type="ORF">Poly21_52350</name>
</gene>
<keyword evidence="4" id="KW-1185">Reference proteome</keyword>
<dbReference type="Gene3D" id="3.30.530.20">
    <property type="match status" value="1"/>
</dbReference>
<sequence>MSQTIHREILFPKPPEAVWKSLASSAALSEWLYPNDFEPRVGHQFTFEVPPKPEVGFEGLCVHCEVLQCDEPNRLVFSWEGGALVGTQVSFKLEREGGGTRLVFEHSGFNVAEPFGKQALQGAKHGWSEMLNKLTEIILDSKGEAT</sequence>
<protein>
    <recommendedName>
        <fullName evidence="2">Activator of Hsp90 ATPase homologue 1/2-like C-terminal domain-containing protein</fullName>
    </recommendedName>
</protein>
<evidence type="ECO:0000259" key="2">
    <source>
        <dbReference type="Pfam" id="PF08327"/>
    </source>
</evidence>
<evidence type="ECO:0000313" key="4">
    <source>
        <dbReference type="Proteomes" id="UP000319908"/>
    </source>
</evidence>
<accession>A0A5C6BIH9</accession>
<dbReference type="RefSeq" id="WP_302120491.1">
    <property type="nucleotide sequence ID" value="NZ_SJPU01000004.1"/>
</dbReference>
<name>A0A5C6BIH9_9BACT</name>
<proteinExistence type="inferred from homology"/>
<dbReference type="AlphaFoldDB" id="A0A5C6BIH9"/>
<dbReference type="InterPro" id="IPR013538">
    <property type="entry name" value="ASHA1/2-like_C"/>
</dbReference>
<organism evidence="3 4">
    <name type="scientific">Allorhodopirellula heiligendammensis</name>
    <dbReference type="NCBI Taxonomy" id="2714739"/>
    <lineage>
        <taxon>Bacteria</taxon>
        <taxon>Pseudomonadati</taxon>
        <taxon>Planctomycetota</taxon>
        <taxon>Planctomycetia</taxon>
        <taxon>Pirellulales</taxon>
        <taxon>Pirellulaceae</taxon>
        <taxon>Allorhodopirellula</taxon>
    </lineage>
</organism>
<comment type="caution">
    <text evidence="3">The sequence shown here is derived from an EMBL/GenBank/DDBJ whole genome shotgun (WGS) entry which is preliminary data.</text>
</comment>
<dbReference type="CDD" id="cd07814">
    <property type="entry name" value="SRPBCC_CalC_Aha1-like"/>
    <property type="match status" value="1"/>
</dbReference>
<reference evidence="3 4" key="1">
    <citation type="journal article" date="2020" name="Antonie Van Leeuwenhoek">
        <title>Rhodopirellula heiligendammensis sp. nov., Rhodopirellula pilleata sp. nov., and Rhodopirellula solitaria sp. nov. isolated from natural or artificial marine surfaces in Northern Germany and California, USA, and emended description of the genus Rhodopirellula.</title>
        <authorList>
            <person name="Kallscheuer N."/>
            <person name="Wiegand S."/>
            <person name="Jogler M."/>
            <person name="Boedeker C."/>
            <person name="Peeters S.H."/>
            <person name="Rast P."/>
            <person name="Heuer A."/>
            <person name="Jetten M.S.M."/>
            <person name="Rohde M."/>
            <person name="Jogler C."/>
        </authorList>
    </citation>
    <scope>NUCLEOTIDE SEQUENCE [LARGE SCALE GENOMIC DNA]</scope>
    <source>
        <strain evidence="3 4">Poly21</strain>
    </source>
</reference>
<dbReference type="Proteomes" id="UP000319908">
    <property type="component" value="Unassembled WGS sequence"/>
</dbReference>
<dbReference type="Pfam" id="PF08327">
    <property type="entry name" value="AHSA1"/>
    <property type="match status" value="1"/>
</dbReference>
<comment type="similarity">
    <text evidence="1">Belongs to the AHA1 family.</text>
</comment>